<keyword evidence="3" id="KW-0809">Transit peptide</keyword>
<protein>
    <recommendedName>
        <fullName evidence="7">Pentatricopeptide repeat-containing protein</fullName>
    </recommendedName>
</protein>
<dbReference type="NCBIfam" id="TIGR00756">
    <property type="entry name" value="PPR"/>
    <property type="match status" value="2"/>
</dbReference>
<evidence type="ECO:0000256" key="3">
    <source>
        <dbReference type="ARBA" id="ARBA00022946"/>
    </source>
</evidence>
<comment type="caution">
    <text evidence="5">The sequence shown here is derived from an EMBL/GenBank/DDBJ whole genome shotgun (WGS) entry which is preliminary data.</text>
</comment>
<reference evidence="5" key="1">
    <citation type="submission" date="2023-07" db="EMBL/GenBank/DDBJ databases">
        <title>A chromosome-level genome assembly of Lolium multiflorum.</title>
        <authorList>
            <person name="Chen Y."/>
            <person name="Copetti D."/>
            <person name="Kolliker R."/>
            <person name="Studer B."/>
        </authorList>
    </citation>
    <scope>NUCLEOTIDE SEQUENCE</scope>
    <source>
        <strain evidence="5">02402/16</strain>
        <tissue evidence="5">Leaf</tissue>
    </source>
</reference>
<gene>
    <name evidence="5" type="ORF">QYE76_020337</name>
</gene>
<dbReference type="Gene3D" id="1.25.40.10">
    <property type="entry name" value="Tetratricopeptide repeat domain"/>
    <property type="match status" value="2"/>
</dbReference>
<comment type="similarity">
    <text evidence="1">Belongs to the PPR family. P subfamily.</text>
</comment>
<dbReference type="Pfam" id="PF12854">
    <property type="entry name" value="PPR_1"/>
    <property type="match status" value="1"/>
</dbReference>
<dbReference type="PANTHER" id="PTHR46128">
    <property type="entry name" value="MITOCHONDRIAL GROUP I INTRON SPLICING FACTOR CCM1"/>
    <property type="match status" value="1"/>
</dbReference>
<evidence type="ECO:0000313" key="5">
    <source>
        <dbReference type="EMBL" id="KAK1614820.1"/>
    </source>
</evidence>
<evidence type="ECO:0000256" key="4">
    <source>
        <dbReference type="PROSITE-ProRule" id="PRU00708"/>
    </source>
</evidence>
<dbReference type="InterPro" id="IPR050872">
    <property type="entry name" value="PPR_P_subfamily"/>
</dbReference>
<feature type="repeat" description="PPR" evidence="4">
    <location>
        <begin position="170"/>
        <end position="204"/>
    </location>
</feature>
<sequence length="213" mass="24031">MPRFRPRSPSFHDHGPSPGYQLLNEFKDRLGSETLSPELAHQLFGKLLRQPVKVPERALNGFFSALARAPPSIACPDGPALAIALFKQMAEAGQRPVTAPTIYTYSILIDCCHRARRPDLGPAFFGHLLKTGIREDVITFSSLLKCLCDMKRTEEALDVLLHRMPNDLPDVKSYSIILKSFCDDGKSQRALDLLRMMRKKDLTTLPTWFHTTR</sequence>
<proteinExistence type="inferred from homology"/>
<dbReference type="Pfam" id="PF13041">
    <property type="entry name" value="PPR_2"/>
    <property type="match status" value="1"/>
</dbReference>
<dbReference type="Proteomes" id="UP001231189">
    <property type="component" value="Unassembled WGS sequence"/>
</dbReference>
<evidence type="ECO:0008006" key="7">
    <source>
        <dbReference type="Google" id="ProtNLM"/>
    </source>
</evidence>
<keyword evidence="2" id="KW-0677">Repeat</keyword>
<organism evidence="5 6">
    <name type="scientific">Lolium multiflorum</name>
    <name type="common">Italian ryegrass</name>
    <name type="synonym">Lolium perenne subsp. multiflorum</name>
    <dbReference type="NCBI Taxonomy" id="4521"/>
    <lineage>
        <taxon>Eukaryota</taxon>
        <taxon>Viridiplantae</taxon>
        <taxon>Streptophyta</taxon>
        <taxon>Embryophyta</taxon>
        <taxon>Tracheophyta</taxon>
        <taxon>Spermatophyta</taxon>
        <taxon>Magnoliopsida</taxon>
        <taxon>Liliopsida</taxon>
        <taxon>Poales</taxon>
        <taxon>Poaceae</taxon>
        <taxon>BOP clade</taxon>
        <taxon>Pooideae</taxon>
        <taxon>Poodae</taxon>
        <taxon>Poeae</taxon>
        <taxon>Poeae Chloroplast Group 2 (Poeae type)</taxon>
        <taxon>Loliodinae</taxon>
        <taxon>Loliinae</taxon>
        <taxon>Lolium</taxon>
    </lineage>
</organism>
<evidence type="ECO:0000313" key="6">
    <source>
        <dbReference type="Proteomes" id="UP001231189"/>
    </source>
</evidence>
<dbReference type="PROSITE" id="PS51375">
    <property type="entry name" value="PPR"/>
    <property type="match status" value="2"/>
</dbReference>
<keyword evidence="6" id="KW-1185">Reference proteome</keyword>
<feature type="repeat" description="PPR" evidence="4">
    <location>
        <begin position="136"/>
        <end position="167"/>
    </location>
</feature>
<dbReference type="InterPro" id="IPR002885">
    <property type="entry name" value="PPR_rpt"/>
</dbReference>
<accession>A0AAD8R4M5</accession>
<dbReference type="EMBL" id="JAUUTY010000006">
    <property type="protein sequence ID" value="KAK1614820.1"/>
    <property type="molecule type" value="Genomic_DNA"/>
</dbReference>
<evidence type="ECO:0000256" key="2">
    <source>
        <dbReference type="ARBA" id="ARBA00022737"/>
    </source>
</evidence>
<dbReference type="AlphaFoldDB" id="A0AAD8R4M5"/>
<name>A0AAD8R4M5_LOLMU</name>
<dbReference type="PANTHER" id="PTHR46128:SF352">
    <property type="entry name" value="PENTACOTRIPEPTIDE-REPEAT REGION OF PRORP DOMAIN-CONTAINING PROTEIN"/>
    <property type="match status" value="1"/>
</dbReference>
<dbReference type="InterPro" id="IPR011990">
    <property type="entry name" value="TPR-like_helical_dom_sf"/>
</dbReference>
<evidence type="ECO:0000256" key="1">
    <source>
        <dbReference type="ARBA" id="ARBA00007626"/>
    </source>
</evidence>